<reference evidence="1 2" key="1">
    <citation type="submission" date="2020-12" db="EMBL/GenBank/DDBJ databases">
        <title>Sulforoseuscoccus oceanibium gen. nov., sp. nov., a representative of the phylum Verrucomicrobia with special cytoplasmic membrane, and proposal of Sulforoseuscoccusaceae fam. nov.</title>
        <authorList>
            <person name="Xi F."/>
        </authorList>
    </citation>
    <scope>NUCLEOTIDE SEQUENCE [LARGE SCALE GENOMIC DNA]</scope>
    <source>
        <strain evidence="1 2">T37</strain>
    </source>
</reference>
<evidence type="ECO:0000313" key="1">
    <source>
        <dbReference type="EMBL" id="QQL43913.1"/>
    </source>
</evidence>
<dbReference type="AlphaFoldDB" id="A0A6B3L848"/>
<gene>
    <name evidence="1" type="ORF">G3M56_008385</name>
</gene>
<dbReference type="RefSeq" id="WP_164361991.1">
    <property type="nucleotide sequence ID" value="NZ_CP066776.1"/>
</dbReference>
<dbReference type="Proteomes" id="UP000475117">
    <property type="component" value="Chromosome"/>
</dbReference>
<dbReference type="KEGG" id="soa:G3M56_008385"/>
<evidence type="ECO:0000313" key="2">
    <source>
        <dbReference type="Proteomes" id="UP000475117"/>
    </source>
</evidence>
<sequence>MLPLRSLISVAPLVCALGFHTAIAAEPEAQPAPPAAAQTAGSPVDVATRFVTSLAQEQSTAKQMVESGLILVSEFCPAEKQVRYRTSINEMRSQLKGAKVEPALTKSQTIGNFAYVVLTLTPEDSIDDVIITGFALARTTADQPWKVAIGVRHFNNTGTTLSPEALENSRKVLTAMMTTEREVRANQDAQELDTILTKIREARKALELDKSSAREVLMTALYPKKELTDYERLALFALDDEATIVELRASLEAARRVNILCSQNARPIERINQAQEDEAEPPTIVPWMPELLNERPHQAYGSTYFLAPQDVRRAMGSTLDPIVEIVAEKATDSGDEIAFAVGMFDSEYAGRFTSTPVYMVKKEDGWHLQFLSGSAIHRQPHAATAFTQPDRQLTRWAMTRAGETLDTFAASIWKRVQEAHPVDPEWTNTDVARKYLDAAIKHDVMLALSFFSDYIGEYGTSMTRATKAMKDSFDSLDPENFELFSTPDSPTDVIDDRVAITWLATIETKNPENLSMSPVITELHNDRWGVLPDIHSVAPLNEDNFPGMPKRVVQIDAEHNAALAKIDKHRTAEREDKINEYFDLLMNTPRIIGKLADGAPEPAAPDFATAQSLVGDTARRTSAAPLFDILESGAVFETQSNKVRFRFLTDIGNDRQLFKNMGEQLELVRVLHEGRWLGAIIRDASILERKEELESPSTKDTLSLRLFVSIDDQWVPVLGASFIKEENVGMKWINKQAVKAASLAIGRDEAAVFDAFIKQLNDTDVDTAVDTTID</sequence>
<accession>A0A6B3L848</accession>
<proteinExistence type="predicted"/>
<dbReference type="EMBL" id="CP066776">
    <property type="protein sequence ID" value="QQL43913.1"/>
    <property type="molecule type" value="Genomic_DNA"/>
</dbReference>
<protein>
    <submittedName>
        <fullName evidence="1">Uncharacterized protein</fullName>
    </submittedName>
</protein>
<name>A0A6B3L848_9BACT</name>
<organism evidence="1 2">
    <name type="scientific">Sulfuriroseicoccus oceanibius</name>
    <dbReference type="NCBI Taxonomy" id="2707525"/>
    <lineage>
        <taxon>Bacteria</taxon>
        <taxon>Pseudomonadati</taxon>
        <taxon>Verrucomicrobiota</taxon>
        <taxon>Verrucomicrobiia</taxon>
        <taxon>Verrucomicrobiales</taxon>
        <taxon>Verrucomicrobiaceae</taxon>
        <taxon>Sulfuriroseicoccus</taxon>
    </lineage>
</organism>
<keyword evidence="2" id="KW-1185">Reference proteome</keyword>